<dbReference type="Proteomes" id="UP000019184">
    <property type="component" value="Unassembled WGS sequence"/>
</dbReference>
<dbReference type="EMBL" id="CBTK010000296">
    <property type="protein sequence ID" value="CDH47288.1"/>
    <property type="molecule type" value="Genomic_DNA"/>
</dbReference>
<gene>
    <name evidence="1" type="ORF">BN874_780018</name>
</gene>
<comment type="caution">
    <text evidence="1">The sequence shown here is derived from an EMBL/GenBank/DDBJ whole genome shotgun (WGS) entry which is preliminary data.</text>
</comment>
<name>A0A7U7J635_9GAMM</name>
<accession>A0A7U7J635</accession>
<dbReference type="AlphaFoldDB" id="A0A7U7J635"/>
<proteinExistence type="predicted"/>
<keyword evidence="2" id="KW-1185">Reference proteome</keyword>
<sequence length="44" mass="5070">MEALHLNSYIFALEFMVDCRKSTVSSDSYVLTNIDTIARINHYS</sequence>
<evidence type="ECO:0000313" key="2">
    <source>
        <dbReference type="Proteomes" id="UP000019184"/>
    </source>
</evidence>
<protein>
    <submittedName>
        <fullName evidence="1">Uncharacterized protein</fullName>
    </submittedName>
</protein>
<organism evidence="1 2">
    <name type="scientific">Candidatus Contendobacter odensis Run_B_J11</name>
    <dbReference type="NCBI Taxonomy" id="1400861"/>
    <lineage>
        <taxon>Bacteria</taxon>
        <taxon>Pseudomonadati</taxon>
        <taxon>Pseudomonadota</taxon>
        <taxon>Gammaproteobacteria</taxon>
        <taxon>Candidatus Competibacteraceae</taxon>
        <taxon>Candidatus Contendibacter</taxon>
    </lineage>
</organism>
<reference evidence="1 2" key="1">
    <citation type="journal article" date="2014" name="ISME J.">
        <title>Candidatus Competibacter-lineage genomes retrieved from metagenomes reveal functional metabolic diversity.</title>
        <authorList>
            <person name="McIlroy S.J."/>
            <person name="Albertsen M."/>
            <person name="Andresen E.K."/>
            <person name="Saunders A.M."/>
            <person name="Kristiansen R."/>
            <person name="Stokholm-Bjerregaard M."/>
            <person name="Nielsen K.L."/>
            <person name="Nielsen P.H."/>
        </authorList>
    </citation>
    <scope>NUCLEOTIDE SEQUENCE [LARGE SCALE GENOMIC DNA]</scope>
    <source>
        <strain evidence="1 2">Run_B_J11</strain>
    </source>
</reference>
<evidence type="ECO:0000313" key="1">
    <source>
        <dbReference type="EMBL" id="CDH47288.1"/>
    </source>
</evidence>